<sequence length="108" mass="12242">MEKLVLNRNEYFQVVSLTQLVSIDILVIYDAKLLVGERINDPAKGSFFVPGGKAYKNEYLKEALGRISEHEIGIRLTSNQVTLNGIYDHLYENNFKDDSCGTHYVCIA</sequence>
<dbReference type="Pfam" id="PF00293">
    <property type="entry name" value="NUDIX"/>
    <property type="match status" value="1"/>
</dbReference>
<reference evidence="2" key="1">
    <citation type="submission" date="2018-05" db="EMBL/GenBank/DDBJ databases">
        <authorList>
            <person name="Lanie J.A."/>
            <person name="Ng W.-L."/>
            <person name="Kazmierczak K.M."/>
            <person name="Andrzejewski T.M."/>
            <person name="Davidsen T.M."/>
            <person name="Wayne K.J."/>
            <person name="Tettelin H."/>
            <person name="Glass J.I."/>
            <person name="Rusch D."/>
            <person name="Podicherti R."/>
            <person name="Tsui H.-C.T."/>
            <person name="Winkler M.E."/>
        </authorList>
    </citation>
    <scope>NUCLEOTIDE SEQUENCE</scope>
</reference>
<gene>
    <name evidence="2" type="ORF">METZ01_LOCUS419268</name>
</gene>
<proteinExistence type="predicted"/>
<dbReference type="EMBL" id="UINC01165170">
    <property type="protein sequence ID" value="SVD66414.1"/>
    <property type="molecule type" value="Genomic_DNA"/>
</dbReference>
<dbReference type="InterPro" id="IPR015797">
    <property type="entry name" value="NUDIX_hydrolase-like_dom_sf"/>
</dbReference>
<feature type="non-terminal residue" evidence="2">
    <location>
        <position position="108"/>
    </location>
</feature>
<organism evidence="2">
    <name type="scientific">marine metagenome</name>
    <dbReference type="NCBI Taxonomy" id="408172"/>
    <lineage>
        <taxon>unclassified sequences</taxon>
        <taxon>metagenomes</taxon>
        <taxon>ecological metagenomes</taxon>
    </lineage>
</organism>
<feature type="domain" description="Nudix hydrolase" evidence="1">
    <location>
        <begin position="21"/>
        <end position="105"/>
    </location>
</feature>
<accession>A0A382X6C5</accession>
<name>A0A382X6C5_9ZZZZ</name>
<protein>
    <recommendedName>
        <fullName evidence="1">Nudix hydrolase domain-containing protein</fullName>
    </recommendedName>
</protein>
<evidence type="ECO:0000259" key="1">
    <source>
        <dbReference type="Pfam" id="PF00293"/>
    </source>
</evidence>
<dbReference type="AlphaFoldDB" id="A0A382X6C5"/>
<dbReference type="Gene3D" id="3.90.79.10">
    <property type="entry name" value="Nucleoside Triphosphate Pyrophosphohydrolase"/>
    <property type="match status" value="1"/>
</dbReference>
<dbReference type="SUPFAM" id="SSF55811">
    <property type="entry name" value="Nudix"/>
    <property type="match status" value="1"/>
</dbReference>
<evidence type="ECO:0000313" key="2">
    <source>
        <dbReference type="EMBL" id="SVD66414.1"/>
    </source>
</evidence>
<dbReference type="InterPro" id="IPR000086">
    <property type="entry name" value="NUDIX_hydrolase_dom"/>
</dbReference>